<evidence type="ECO:0008006" key="4">
    <source>
        <dbReference type="Google" id="ProtNLM"/>
    </source>
</evidence>
<protein>
    <recommendedName>
        <fullName evidence="4">Permease</fullName>
    </recommendedName>
</protein>
<dbReference type="Proteomes" id="UP001235840">
    <property type="component" value="Unassembled WGS sequence"/>
</dbReference>
<reference evidence="2 3" key="1">
    <citation type="submission" date="2023-07" db="EMBL/GenBank/DDBJ databases">
        <title>Genomic Encyclopedia of Type Strains, Phase IV (KMG-IV): sequencing the most valuable type-strain genomes for metagenomic binning, comparative biology and taxonomic classification.</title>
        <authorList>
            <person name="Goeker M."/>
        </authorList>
    </citation>
    <scope>NUCLEOTIDE SEQUENCE [LARGE SCALE GENOMIC DNA]</scope>
    <source>
        <strain evidence="2 3">DSM 12751</strain>
    </source>
</reference>
<evidence type="ECO:0000313" key="2">
    <source>
        <dbReference type="EMBL" id="MDQ0168364.1"/>
    </source>
</evidence>
<feature type="transmembrane region" description="Helical" evidence="1">
    <location>
        <begin position="85"/>
        <end position="105"/>
    </location>
</feature>
<dbReference type="EMBL" id="JAUSTY010000028">
    <property type="protein sequence ID" value="MDQ0168364.1"/>
    <property type="molecule type" value="Genomic_DNA"/>
</dbReference>
<sequence>MSKDKEEKLILCEKCSGKIASNDDLVTSIVPFTIVPYHERCFSREMKSLYSVFISWPINGIQGNVGTVLIVLIVVVSLFINDVSWYYSALLTLPILIRLSSWVIYERHLE</sequence>
<name>A0ABT9W5M2_9BACI</name>
<gene>
    <name evidence="2" type="ORF">J2S11_004326</name>
</gene>
<keyword evidence="1" id="KW-0812">Transmembrane</keyword>
<keyword evidence="3" id="KW-1185">Reference proteome</keyword>
<evidence type="ECO:0000256" key="1">
    <source>
        <dbReference type="SAM" id="Phobius"/>
    </source>
</evidence>
<evidence type="ECO:0000313" key="3">
    <source>
        <dbReference type="Proteomes" id="UP001235840"/>
    </source>
</evidence>
<keyword evidence="1" id="KW-1133">Transmembrane helix</keyword>
<comment type="caution">
    <text evidence="2">The sequence shown here is derived from an EMBL/GenBank/DDBJ whole genome shotgun (WGS) entry which is preliminary data.</text>
</comment>
<keyword evidence="1" id="KW-0472">Membrane</keyword>
<dbReference type="RefSeq" id="WP_307398035.1">
    <property type="nucleotide sequence ID" value="NZ_BAAADK010000016.1"/>
</dbReference>
<proteinExistence type="predicted"/>
<accession>A0ABT9W5M2</accession>
<feature type="transmembrane region" description="Helical" evidence="1">
    <location>
        <begin position="49"/>
        <end position="79"/>
    </location>
</feature>
<organism evidence="2 3">
    <name type="scientific">Caldalkalibacillus horti</name>
    <dbReference type="NCBI Taxonomy" id="77523"/>
    <lineage>
        <taxon>Bacteria</taxon>
        <taxon>Bacillati</taxon>
        <taxon>Bacillota</taxon>
        <taxon>Bacilli</taxon>
        <taxon>Bacillales</taxon>
        <taxon>Bacillaceae</taxon>
        <taxon>Caldalkalibacillus</taxon>
    </lineage>
</organism>